<dbReference type="AlphaFoldDB" id="A0A2P2E605"/>
<feature type="signal peptide" evidence="1">
    <location>
        <begin position="1"/>
        <end position="24"/>
    </location>
</feature>
<dbReference type="Proteomes" id="UP000245086">
    <property type="component" value="Unassembled WGS sequence"/>
</dbReference>
<comment type="caution">
    <text evidence="2">The sequence shown here is derived from an EMBL/GenBank/DDBJ whole genome shotgun (WGS) entry which is preliminary data.</text>
</comment>
<dbReference type="InterPro" id="IPR021457">
    <property type="entry name" value="DUF3108"/>
</dbReference>
<keyword evidence="3" id="KW-1185">Reference proteome</keyword>
<feature type="chain" id="PRO_5015190077" description="DUF3108 domain-containing protein" evidence="1">
    <location>
        <begin position="25"/>
        <end position="272"/>
    </location>
</feature>
<reference evidence="2" key="1">
    <citation type="journal article" date="2018" name="Genome Announc.">
        <title>Draft Genome Sequence of "Candidatus Phycosocius bacilliformis," an Alphaproteobacterial Ectosymbiont of the Hydrocarbon-Producing Green Alga Botryococcus braunii.</title>
        <authorList>
            <person name="Tanabe Y."/>
            <person name="Yamaguchi H."/>
            <person name="Watanabe M.M."/>
        </authorList>
    </citation>
    <scope>NUCLEOTIDE SEQUENCE [LARGE SCALE GENOMIC DNA]</scope>
    <source>
        <strain evidence="2">BOTRYCO-2</strain>
    </source>
</reference>
<protein>
    <recommendedName>
        <fullName evidence="4">DUF3108 domain-containing protein</fullName>
    </recommendedName>
</protein>
<evidence type="ECO:0000256" key="1">
    <source>
        <dbReference type="SAM" id="SignalP"/>
    </source>
</evidence>
<accession>A0A2P2E605</accession>
<organism evidence="2 3">
    <name type="scientific">Candidatus Phycosocius bacilliformis</name>
    <dbReference type="NCBI Taxonomy" id="1445552"/>
    <lineage>
        <taxon>Bacteria</taxon>
        <taxon>Pseudomonadati</taxon>
        <taxon>Pseudomonadota</taxon>
        <taxon>Alphaproteobacteria</taxon>
        <taxon>Caulobacterales</taxon>
        <taxon>Caulobacterales incertae sedis</taxon>
        <taxon>Candidatus Phycosocius</taxon>
    </lineage>
</organism>
<evidence type="ECO:0000313" key="2">
    <source>
        <dbReference type="EMBL" id="GBF56490.1"/>
    </source>
</evidence>
<evidence type="ECO:0008006" key="4">
    <source>
        <dbReference type="Google" id="ProtNLM"/>
    </source>
</evidence>
<sequence>MLKLPLLGSLTVLAVLATPSLAQNAGSQSLLNNLGPGQTRTVDISLRARIGPLELARGSFKVSLDKDSYSAEATYRTSGIAASFNNDAGVANVRGAIENGQLKPRSFVNQETNGKKRRITMAFQGRSVDVTAAPMWGSMGSPPATLAQKLESVDPVTGLMELSLVTGRDAGRACGGAVKIFDGKRRYDIRTQYVGIENVSTPAYKGPATYCRGTYTEVAGFNQKKPGETREPIRLQIWLADVGNMGVSVPVRMTGSKGIYTAVLYADRAVVR</sequence>
<evidence type="ECO:0000313" key="3">
    <source>
        <dbReference type="Proteomes" id="UP000245086"/>
    </source>
</evidence>
<keyword evidence="1" id="KW-0732">Signal</keyword>
<dbReference type="Pfam" id="PF11306">
    <property type="entry name" value="DUF3108"/>
    <property type="match status" value="1"/>
</dbReference>
<gene>
    <name evidence="2" type="ORF">PbB2_00146</name>
</gene>
<name>A0A2P2E605_9PROT</name>
<dbReference type="EMBL" id="BFBR01000001">
    <property type="protein sequence ID" value="GBF56490.1"/>
    <property type="molecule type" value="Genomic_DNA"/>
</dbReference>
<proteinExistence type="predicted"/>